<dbReference type="Pfam" id="PF01979">
    <property type="entry name" value="Amidohydro_1"/>
    <property type="match status" value="1"/>
</dbReference>
<dbReference type="EMBL" id="KZ303854">
    <property type="protein sequence ID" value="PHZ10644.1"/>
    <property type="molecule type" value="Genomic_DNA"/>
</dbReference>
<dbReference type="Gene3D" id="3.20.20.140">
    <property type="entry name" value="Metal-dependent hydrolases"/>
    <property type="match status" value="1"/>
</dbReference>
<dbReference type="GO" id="GO:0046872">
    <property type="term" value="F:metal ion binding"/>
    <property type="evidence" value="ECO:0007669"/>
    <property type="project" value="UniProtKB-KW"/>
</dbReference>
<dbReference type="InterPro" id="IPR011059">
    <property type="entry name" value="Metal-dep_hydrolase_composite"/>
</dbReference>
<dbReference type="InterPro" id="IPR032466">
    <property type="entry name" value="Metal_Hydrolase"/>
</dbReference>
<evidence type="ECO:0000256" key="10">
    <source>
        <dbReference type="PIRSR" id="PIRSR038994-2"/>
    </source>
</evidence>
<dbReference type="GeneID" id="35441142"/>
<keyword evidence="4 11" id="KW-0479">Metal-binding</keyword>
<feature type="domain" description="Amidohydrolase-related" evidence="13">
    <location>
        <begin position="57"/>
        <end position="428"/>
    </location>
</feature>
<evidence type="ECO:0000259" key="13">
    <source>
        <dbReference type="Pfam" id="PF01979"/>
    </source>
</evidence>
<dbReference type="SUPFAM" id="SSF51338">
    <property type="entry name" value="Composite domain of metallo-dependent hydrolases"/>
    <property type="match status" value="1"/>
</dbReference>
<dbReference type="GO" id="GO:0006046">
    <property type="term" value="P:N-acetylglucosamine catabolic process"/>
    <property type="evidence" value="ECO:0007669"/>
    <property type="project" value="TreeGrafter"/>
</dbReference>
<keyword evidence="15" id="KW-1185">Reference proteome</keyword>
<evidence type="ECO:0000256" key="5">
    <source>
        <dbReference type="ARBA" id="ARBA00022801"/>
    </source>
</evidence>
<comment type="cofactor">
    <cofactor evidence="11">
        <name>a divalent metal cation</name>
        <dbReference type="ChEBI" id="CHEBI:60240"/>
    </cofactor>
    <text evidence="11">Binds 1 divalent metal cation per subunit.</text>
</comment>
<evidence type="ECO:0000313" key="15">
    <source>
        <dbReference type="Proteomes" id="UP000242254"/>
    </source>
</evidence>
<evidence type="ECO:0000256" key="2">
    <source>
        <dbReference type="ARBA" id="ARBA00011899"/>
    </source>
</evidence>
<feature type="binding site" evidence="11">
    <location>
        <position position="214"/>
    </location>
    <ligand>
        <name>Zn(2+)</name>
        <dbReference type="ChEBI" id="CHEBI:29105"/>
    </ligand>
</feature>
<accession>A0A2G4SPE6</accession>
<evidence type="ECO:0000256" key="8">
    <source>
        <dbReference type="PIRNR" id="PIRNR038994"/>
    </source>
</evidence>
<dbReference type="AlphaFoldDB" id="A0A2G4SPE6"/>
<keyword evidence="6 8" id="KW-0119">Carbohydrate metabolism</keyword>
<evidence type="ECO:0000256" key="4">
    <source>
        <dbReference type="ARBA" id="ARBA00022723"/>
    </source>
</evidence>
<evidence type="ECO:0000256" key="7">
    <source>
        <dbReference type="ARBA" id="ARBA00047647"/>
    </source>
</evidence>
<feature type="region of interest" description="Disordered" evidence="12">
    <location>
        <begin position="262"/>
        <end position="283"/>
    </location>
</feature>
<dbReference type="InterPro" id="IPR003764">
    <property type="entry name" value="GlcNAc_6-P_deAcase"/>
</dbReference>
<dbReference type="FunFam" id="3.20.20.140:FF:000065">
    <property type="entry name" value="N-acetylglucosamine-6-phosphate deacetylase"/>
    <property type="match status" value="1"/>
</dbReference>
<dbReference type="Gene3D" id="2.30.40.10">
    <property type="entry name" value="Urease, subunit C, domain 1"/>
    <property type="match status" value="1"/>
</dbReference>
<dbReference type="GO" id="GO:0008448">
    <property type="term" value="F:N-acetylglucosamine-6-phosphate deacetylase activity"/>
    <property type="evidence" value="ECO:0007669"/>
    <property type="project" value="UniProtKB-UniRule"/>
</dbReference>
<sequence length="430" mass="46318">MASDKIYKIVNARILLNHEIVTDSYLWYQNGKIIHPQNLFFSARRDADEIIDAQGLLVVPGFIDTQINGAYGIDFADHDEPVEVIEQNISKVAKGLLKYGCTAFCPTVVSSCPEVYEKVLPLLNNRPGSASAGATILGAHVEGPFISYEKKGAHNPGVFKDAKRGIEDLDEAYGSQLKKGSDAVRIITLAPEIEGICNAIPDLVKRNIVVSMGHSACKIAQAEEAVTKGASSITHLFNAMQAFHHRDPGLIGVLGAADLPIPATSSRHPEASGTSPDRQQPDPRPFYGLICDGVHVHPNSIRIAYYSHPTGAVLVTDTLSAMGLPKGVYILGGSEVEVDEKGGAYIKGTRTLAGSTITIDQCIRNFRKFTNCSIVEAVEAATLHPARMLGIDNQKGTLNVGADADFVFLDDSNDDIQVKRVFIAGEEVEL</sequence>
<evidence type="ECO:0000256" key="11">
    <source>
        <dbReference type="PIRSR" id="PIRSR038994-3"/>
    </source>
</evidence>
<dbReference type="EC" id="3.5.1.25" evidence="2 8"/>
<evidence type="ECO:0000256" key="12">
    <source>
        <dbReference type="SAM" id="MobiDB-lite"/>
    </source>
</evidence>
<dbReference type="PIRSF" id="PIRSF038994">
    <property type="entry name" value="NagA"/>
    <property type="match status" value="1"/>
</dbReference>
<organism evidence="14 15">
    <name type="scientific">Rhizopus microsporus ATCC 52813</name>
    <dbReference type="NCBI Taxonomy" id="1340429"/>
    <lineage>
        <taxon>Eukaryota</taxon>
        <taxon>Fungi</taxon>
        <taxon>Fungi incertae sedis</taxon>
        <taxon>Mucoromycota</taxon>
        <taxon>Mucoromycotina</taxon>
        <taxon>Mucoromycetes</taxon>
        <taxon>Mucorales</taxon>
        <taxon>Mucorineae</taxon>
        <taxon>Rhizopodaceae</taxon>
        <taxon>Rhizopus</taxon>
    </lineage>
</organism>
<comment type="similarity">
    <text evidence="1 8">Belongs to the metallo-dependent hydrolases superfamily. NagA family.</text>
</comment>
<dbReference type="InterPro" id="IPR006680">
    <property type="entry name" value="Amidohydro-rel"/>
</dbReference>
<evidence type="ECO:0000256" key="9">
    <source>
        <dbReference type="PIRSR" id="PIRSR038994-1"/>
    </source>
</evidence>
<protein>
    <recommendedName>
        <fullName evidence="3 8">N-acetylglucosamine-6-phosphate deacetylase</fullName>
        <ecNumber evidence="2 8">3.5.1.25</ecNumber>
    </recommendedName>
</protein>
<feature type="active site" description="Proton donor/acceptor" evidence="9">
    <location>
        <position position="317"/>
    </location>
</feature>
<reference evidence="14 15" key="1">
    <citation type="journal article" date="2016" name="Proc. Natl. Acad. Sci. U.S.A.">
        <title>Lipid metabolic changes in an early divergent fungus govern the establishment of a mutualistic symbiosis with endobacteria.</title>
        <authorList>
            <person name="Lastovetsky O.A."/>
            <person name="Gaspar M.L."/>
            <person name="Mondo S.J."/>
            <person name="LaButti K.M."/>
            <person name="Sandor L."/>
            <person name="Grigoriev I.V."/>
            <person name="Henry S.A."/>
            <person name="Pawlowska T.E."/>
        </authorList>
    </citation>
    <scope>NUCLEOTIDE SEQUENCE [LARGE SCALE GENOMIC DNA]</scope>
    <source>
        <strain evidence="14 15">ATCC 52813</strain>
    </source>
</reference>
<name>A0A2G4SPE6_RHIZD</name>
<keyword evidence="5 8" id="KW-0378">Hydrolase</keyword>
<dbReference type="RefSeq" id="XP_023464352.1">
    <property type="nucleotide sequence ID" value="XM_023610152.1"/>
</dbReference>
<evidence type="ECO:0000313" key="14">
    <source>
        <dbReference type="EMBL" id="PHZ10644.1"/>
    </source>
</evidence>
<proteinExistence type="inferred from homology"/>
<evidence type="ECO:0000256" key="1">
    <source>
        <dbReference type="ARBA" id="ARBA00010716"/>
    </source>
</evidence>
<evidence type="ECO:0000256" key="3">
    <source>
        <dbReference type="ARBA" id="ARBA00018029"/>
    </source>
</evidence>
<dbReference type="STRING" id="1340429.A0A2G4SPE6"/>
<feature type="binding site" evidence="10">
    <location>
        <position position="295"/>
    </location>
    <ligand>
        <name>substrate</name>
    </ligand>
</feature>
<dbReference type="Proteomes" id="UP000242254">
    <property type="component" value="Unassembled WGS sequence"/>
</dbReference>
<feature type="binding site" evidence="10">
    <location>
        <position position="246"/>
    </location>
    <ligand>
        <name>substrate</name>
    </ligand>
</feature>
<dbReference type="PANTHER" id="PTHR11113">
    <property type="entry name" value="N-ACETYLGLUCOSAMINE-6-PHOSPHATE DEACETYLASE"/>
    <property type="match status" value="1"/>
</dbReference>
<feature type="binding site" evidence="10">
    <location>
        <begin position="238"/>
        <end position="239"/>
    </location>
    <ligand>
        <name>substrate</name>
    </ligand>
</feature>
<feature type="binding site" evidence="11">
    <location>
        <position position="142"/>
    </location>
    <ligand>
        <name>Zn(2+)</name>
        <dbReference type="ChEBI" id="CHEBI:29105"/>
    </ligand>
</feature>
<dbReference type="PANTHER" id="PTHR11113:SF14">
    <property type="entry name" value="N-ACETYLGLUCOSAMINE-6-PHOSPHATE DEACETYLASE"/>
    <property type="match status" value="1"/>
</dbReference>
<evidence type="ECO:0000256" key="6">
    <source>
        <dbReference type="ARBA" id="ARBA00023277"/>
    </source>
</evidence>
<gene>
    <name evidence="14" type="ORF">RHIMIDRAFT_245140</name>
</gene>
<feature type="binding site" evidence="11">
    <location>
        <position position="235"/>
    </location>
    <ligand>
        <name>Zn(2+)</name>
        <dbReference type="ChEBI" id="CHEBI:29105"/>
    </ligand>
</feature>
<dbReference type="SUPFAM" id="SSF51556">
    <property type="entry name" value="Metallo-dependent hydrolases"/>
    <property type="match status" value="1"/>
</dbReference>
<feature type="binding site" evidence="10">
    <location>
        <position position="153"/>
    </location>
    <ligand>
        <name>substrate</name>
    </ligand>
</feature>
<dbReference type="CDD" id="cd00854">
    <property type="entry name" value="NagA"/>
    <property type="match status" value="1"/>
</dbReference>
<comment type="catalytic activity">
    <reaction evidence="7 8">
        <text>N-acetyl-D-glucosamine 6-phosphate + H2O = D-glucosamine 6-phosphate + acetate</text>
        <dbReference type="Rhea" id="RHEA:22936"/>
        <dbReference type="ChEBI" id="CHEBI:15377"/>
        <dbReference type="ChEBI" id="CHEBI:30089"/>
        <dbReference type="ChEBI" id="CHEBI:57513"/>
        <dbReference type="ChEBI" id="CHEBI:58725"/>
        <dbReference type="EC" id="3.5.1.25"/>
    </reaction>
</comment>
<feature type="binding site" evidence="10">
    <location>
        <begin position="352"/>
        <end position="354"/>
    </location>
    <ligand>
        <name>substrate</name>
    </ligand>
</feature>